<comment type="subcellular location">
    <subcellularLocation>
        <location evidence="2">Plastid</location>
        <location evidence="2">Chloroplast</location>
    </subcellularLocation>
</comment>
<dbReference type="AlphaFoldDB" id="A0A6V1QB66"/>
<evidence type="ECO:0000256" key="6">
    <source>
        <dbReference type="ARBA" id="ARBA00022640"/>
    </source>
</evidence>
<dbReference type="InterPro" id="IPR022796">
    <property type="entry name" value="Chloroa_b-bind"/>
</dbReference>
<evidence type="ECO:0000256" key="1">
    <source>
        <dbReference type="ARBA" id="ARBA00004022"/>
    </source>
</evidence>
<evidence type="ECO:0000256" key="4">
    <source>
        <dbReference type="ARBA" id="ARBA00022528"/>
    </source>
</evidence>
<dbReference type="PANTHER" id="PTHR21649">
    <property type="entry name" value="CHLOROPHYLL A/B BINDING PROTEIN"/>
    <property type="match status" value="1"/>
</dbReference>
<evidence type="ECO:0000256" key="8">
    <source>
        <dbReference type="SAM" id="SignalP"/>
    </source>
</evidence>
<feature type="signal peptide" evidence="8">
    <location>
        <begin position="1"/>
        <end position="16"/>
    </location>
</feature>
<feature type="binding site" evidence="7">
    <location>
        <position position="178"/>
    </location>
    <ligand>
        <name>chlorophyll a</name>
        <dbReference type="ChEBI" id="CHEBI:58416"/>
        <label>1</label>
    </ligand>
</feature>
<dbReference type="GO" id="GO:0009765">
    <property type="term" value="P:photosynthesis, light harvesting"/>
    <property type="evidence" value="ECO:0007669"/>
    <property type="project" value="InterPro"/>
</dbReference>
<reference evidence="9" key="1">
    <citation type="submission" date="2021-01" db="EMBL/GenBank/DDBJ databases">
        <authorList>
            <person name="Corre E."/>
            <person name="Pelletier E."/>
            <person name="Niang G."/>
            <person name="Scheremetjew M."/>
            <person name="Finn R."/>
            <person name="Kale V."/>
            <person name="Holt S."/>
            <person name="Cochrane G."/>
            <person name="Meng A."/>
            <person name="Brown T."/>
            <person name="Cohen L."/>
        </authorList>
    </citation>
    <scope>NUCLEOTIDE SEQUENCE</scope>
    <source>
        <strain evidence="9">CCMP3107</strain>
    </source>
</reference>
<feature type="binding site" evidence="7">
    <location>
        <position position="174"/>
    </location>
    <ligand>
        <name>chlorophyll a</name>
        <dbReference type="ChEBI" id="CHEBI:58416"/>
        <label>1</label>
    </ligand>
</feature>
<evidence type="ECO:0000256" key="2">
    <source>
        <dbReference type="ARBA" id="ARBA00004229"/>
    </source>
</evidence>
<evidence type="ECO:0000256" key="5">
    <source>
        <dbReference type="ARBA" id="ARBA00022531"/>
    </source>
</evidence>
<dbReference type="SUPFAM" id="SSF103511">
    <property type="entry name" value="Chlorophyll a-b binding protein"/>
    <property type="match status" value="1"/>
</dbReference>
<name>A0A6V1QB66_HETAK</name>
<protein>
    <submittedName>
        <fullName evidence="9">Uncharacterized protein</fullName>
    </submittedName>
</protein>
<dbReference type="Pfam" id="PF00504">
    <property type="entry name" value="Chloroa_b-bind"/>
    <property type="match status" value="1"/>
</dbReference>
<dbReference type="GO" id="GO:0009507">
    <property type="term" value="C:chloroplast"/>
    <property type="evidence" value="ECO:0007669"/>
    <property type="project" value="UniProtKB-SubCell"/>
</dbReference>
<dbReference type="GO" id="GO:0016020">
    <property type="term" value="C:membrane"/>
    <property type="evidence" value="ECO:0007669"/>
    <property type="project" value="InterPro"/>
</dbReference>
<comment type="similarity">
    <text evidence="3">Belongs to the fucoxanthin chlorophyll protein family.</text>
</comment>
<keyword evidence="5" id="KW-0602">Photosynthesis</keyword>
<keyword evidence="4" id="KW-0150">Chloroplast</keyword>
<feature type="binding site" evidence="7">
    <location>
        <position position="65"/>
    </location>
    <ligand>
        <name>chlorophyll a</name>
        <dbReference type="ChEBI" id="CHEBI:58416"/>
        <label>1</label>
    </ligand>
</feature>
<keyword evidence="6" id="KW-0934">Plastid</keyword>
<organism evidence="9">
    <name type="scientific">Heterosigma akashiwo</name>
    <name type="common">Chromophytic alga</name>
    <name type="synonym">Heterosigma carterae</name>
    <dbReference type="NCBI Taxonomy" id="2829"/>
    <lineage>
        <taxon>Eukaryota</taxon>
        <taxon>Sar</taxon>
        <taxon>Stramenopiles</taxon>
        <taxon>Ochrophyta</taxon>
        <taxon>Raphidophyceae</taxon>
        <taxon>Chattonellales</taxon>
        <taxon>Chattonellaceae</taxon>
        <taxon>Heterosigma</taxon>
    </lineage>
</organism>
<evidence type="ECO:0000313" key="9">
    <source>
        <dbReference type="EMBL" id="CAE0635643.1"/>
    </source>
</evidence>
<gene>
    <name evidence="9" type="ORF">HAKA00212_LOCUS14386</name>
</gene>
<comment type="function">
    <text evidence="1">The light-harvesting complex (LHC) functions as a light receptor, it captures and delivers excitation energy to photosystems with which it is closely associated. Energy is transferred from the carotenoid and chlorophyll C (or B) to chlorophyll A and the photosynthetic reaction centers where it is used to synthesize ATP and reducing power.</text>
</comment>
<feature type="binding site" description="axial binding residue" evidence="7">
    <location>
        <position position="142"/>
    </location>
    <ligand>
        <name>chlorophyll b</name>
        <dbReference type="ChEBI" id="CHEBI:61721"/>
        <label>1</label>
    </ligand>
    <ligandPart>
        <name>Mg</name>
        <dbReference type="ChEBI" id="CHEBI:25107"/>
    </ligandPart>
</feature>
<dbReference type="GO" id="GO:0016168">
    <property type="term" value="F:chlorophyll binding"/>
    <property type="evidence" value="ECO:0007669"/>
    <property type="project" value="UniProtKB-KW"/>
</dbReference>
<accession>A0A6V1QB66</accession>
<feature type="binding site" evidence="7">
    <location>
        <position position="80"/>
    </location>
    <ligand>
        <name>chlorophyll a</name>
        <dbReference type="ChEBI" id="CHEBI:58416"/>
        <label>1</label>
    </ligand>
</feature>
<keyword evidence="8" id="KW-0732">Signal</keyword>
<evidence type="ECO:0000256" key="7">
    <source>
        <dbReference type="PIRSR" id="PIRSR601344-1"/>
    </source>
</evidence>
<feature type="chain" id="PRO_5030160787" evidence="8">
    <location>
        <begin position="17"/>
        <end position="204"/>
    </location>
</feature>
<sequence length="204" mass="22046">MYKVAAFAALFAGADAFVAPMDGPKNVAKTTMMAEKSAALPFMPKPANLDESLPGYAGFDPVGFSDWLSVDWLREAEIKHGRICMLAVVGYIATDMGLHLPGDMHNYDSLLAHDQAIKNGAMQQLLMGIGWAETFGFLAIGETMRGSGRAPGDFGFDPLGFSKTPEKAQEYATKEINNGRLAMLAFSGIVTQSALYENSFPYMN</sequence>
<feature type="binding site" evidence="7">
    <location>
        <position position="175"/>
    </location>
    <ligand>
        <name>chlorophyll a</name>
        <dbReference type="ChEBI" id="CHEBI:58416"/>
        <label>1</label>
    </ligand>
</feature>
<keyword evidence="7" id="KW-0157">Chromophore</keyword>
<dbReference type="Gene3D" id="1.10.3460.10">
    <property type="entry name" value="Chlorophyll a/b binding protein domain"/>
    <property type="match status" value="1"/>
</dbReference>
<evidence type="ECO:0000256" key="3">
    <source>
        <dbReference type="ARBA" id="ARBA00005933"/>
    </source>
</evidence>
<feature type="binding site" description="axial binding residue" evidence="7">
    <location>
        <position position="82"/>
    </location>
    <ligand>
        <name>chlorophyll b</name>
        <dbReference type="ChEBI" id="CHEBI:61721"/>
        <label>1</label>
    </ligand>
    <ligandPart>
        <name>Mg</name>
        <dbReference type="ChEBI" id="CHEBI:25107"/>
    </ligandPart>
</feature>
<feature type="binding site" evidence="7">
    <location>
        <position position="192"/>
    </location>
    <ligand>
        <name>chlorophyll a</name>
        <dbReference type="ChEBI" id="CHEBI:58416"/>
        <label>1</label>
    </ligand>
</feature>
<dbReference type="EMBL" id="HBIU01031084">
    <property type="protein sequence ID" value="CAE0635643.1"/>
    <property type="molecule type" value="Transcribed_RNA"/>
</dbReference>
<dbReference type="InterPro" id="IPR001344">
    <property type="entry name" value="Chloro_AB-bd_pln"/>
</dbReference>
<keyword evidence="7" id="KW-0148">Chlorophyll</keyword>
<proteinExistence type="inferred from homology"/>
<feature type="binding site" evidence="7">
    <location>
        <position position="77"/>
    </location>
    <ligand>
        <name>chlorophyll a</name>
        <dbReference type="ChEBI" id="CHEBI:58416"/>
        <label>1</label>
    </ligand>
</feature>
<feature type="binding site" evidence="7">
    <location>
        <position position="180"/>
    </location>
    <ligand>
        <name>chlorophyll a</name>
        <dbReference type="ChEBI" id="CHEBI:58416"/>
        <label>1</label>
    </ligand>
</feature>